<evidence type="ECO:0000256" key="2">
    <source>
        <dbReference type="ARBA" id="ARBA00022692"/>
    </source>
</evidence>
<evidence type="ECO:0000313" key="6">
    <source>
        <dbReference type="EMBL" id="CAI7992386.1"/>
    </source>
</evidence>
<protein>
    <recommendedName>
        <fullName evidence="8">Membrane transporter protein</fullName>
    </recommendedName>
</protein>
<dbReference type="Proteomes" id="UP001174909">
    <property type="component" value="Unassembled WGS sequence"/>
</dbReference>
<dbReference type="PANTHER" id="PTHR43701">
    <property type="entry name" value="MEMBRANE TRANSPORTER PROTEIN MJ0441-RELATED"/>
    <property type="match status" value="1"/>
</dbReference>
<dbReference type="AlphaFoldDB" id="A0AA35QUD8"/>
<dbReference type="EMBL" id="CASHTH010000144">
    <property type="protein sequence ID" value="CAI7992386.1"/>
    <property type="molecule type" value="Genomic_DNA"/>
</dbReference>
<evidence type="ECO:0000256" key="3">
    <source>
        <dbReference type="ARBA" id="ARBA00022989"/>
    </source>
</evidence>
<dbReference type="InterPro" id="IPR002781">
    <property type="entry name" value="TM_pro_TauE-like"/>
</dbReference>
<evidence type="ECO:0008006" key="8">
    <source>
        <dbReference type="Google" id="ProtNLM"/>
    </source>
</evidence>
<evidence type="ECO:0000256" key="4">
    <source>
        <dbReference type="ARBA" id="ARBA00023136"/>
    </source>
</evidence>
<keyword evidence="4 5" id="KW-0472">Membrane</keyword>
<comment type="subcellular location">
    <subcellularLocation>
        <location evidence="1">Membrane</location>
        <topology evidence="1">Multi-pass membrane protein</topology>
    </subcellularLocation>
</comment>
<keyword evidence="2 5" id="KW-0812">Transmembrane</keyword>
<dbReference type="PANTHER" id="PTHR43701:SF2">
    <property type="entry name" value="MEMBRANE TRANSPORTER PROTEIN YJNA-RELATED"/>
    <property type="match status" value="1"/>
</dbReference>
<gene>
    <name evidence="6" type="ORF">GBAR_LOCUS977</name>
</gene>
<comment type="caution">
    <text evidence="6">The sequence shown here is derived from an EMBL/GenBank/DDBJ whole genome shotgun (WGS) entry which is preliminary data.</text>
</comment>
<feature type="transmembrane region" description="Helical" evidence="5">
    <location>
        <begin position="64"/>
        <end position="85"/>
    </location>
</feature>
<proteinExistence type="predicted"/>
<keyword evidence="7" id="KW-1185">Reference proteome</keyword>
<dbReference type="GO" id="GO:0016020">
    <property type="term" value="C:membrane"/>
    <property type="evidence" value="ECO:0007669"/>
    <property type="project" value="UniProtKB-SubCell"/>
</dbReference>
<organism evidence="6 7">
    <name type="scientific">Geodia barretti</name>
    <name type="common">Barrett's horny sponge</name>
    <dbReference type="NCBI Taxonomy" id="519541"/>
    <lineage>
        <taxon>Eukaryota</taxon>
        <taxon>Metazoa</taxon>
        <taxon>Porifera</taxon>
        <taxon>Demospongiae</taxon>
        <taxon>Heteroscleromorpha</taxon>
        <taxon>Tetractinellida</taxon>
        <taxon>Astrophorina</taxon>
        <taxon>Geodiidae</taxon>
        <taxon>Geodia</taxon>
    </lineage>
</organism>
<accession>A0AA35QUD8</accession>
<evidence type="ECO:0000256" key="5">
    <source>
        <dbReference type="SAM" id="Phobius"/>
    </source>
</evidence>
<feature type="transmembrane region" description="Helical" evidence="5">
    <location>
        <begin position="23"/>
        <end position="52"/>
    </location>
</feature>
<keyword evidence="3 5" id="KW-1133">Transmembrane helix</keyword>
<sequence length="107" mass="11335">MPGLDWLTGSGIEWLPAVGWQQAVQWITLALVGFVTGVFGVLVGAGGGFILVPILRIFFDKDPAIVAGTVLALVAANSISGAFAYRYMRVVDKRAHTSLPPPQFPAP</sequence>
<evidence type="ECO:0000256" key="1">
    <source>
        <dbReference type="ARBA" id="ARBA00004141"/>
    </source>
</evidence>
<dbReference type="InterPro" id="IPR051598">
    <property type="entry name" value="TSUP/Inactive_protease-like"/>
</dbReference>
<name>A0AA35QUD8_GEOBA</name>
<dbReference type="Pfam" id="PF01925">
    <property type="entry name" value="TauE"/>
    <property type="match status" value="1"/>
</dbReference>
<reference evidence="6" key="1">
    <citation type="submission" date="2023-03" db="EMBL/GenBank/DDBJ databases">
        <authorList>
            <person name="Steffen K."/>
            <person name="Cardenas P."/>
        </authorList>
    </citation>
    <scope>NUCLEOTIDE SEQUENCE</scope>
</reference>
<evidence type="ECO:0000313" key="7">
    <source>
        <dbReference type="Proteomes" id="UP001174909"/>
    </source>
</evidence>